<dbReference type="Gene3D" id="1.10.10.60">
    <property type="entry name" value="Homeodomain-like"/>
    <property type="match status" value="2"/>
</dbReference>
<dbReference type="InterPro" id="IPR006600">
    <property type="entry name" value="HTH_CenpB_DNA-bd_dom"/>
</dbReference>
<name>A0AAN9ZEK7_9ORTH</name>
<keyword evidence="2" id="KW-0238">DNA-binding</keyword>
<evidence type="ECO:0000256" key="3">
    <source>
        <dbReference type="ARBA" id="ARBA00023242"/>
    </source>
</evidence>
<dbReference type="Pfam" id="PF03221">
    <property type="entry name" value="HTH_Tnp_Tc5"/>
    <property type="match status" value="1"/>
</dbReference>
<evidence type="ECO:0000259" key="4">
    <source>
        <dbReference type="PROSITE" id="PS51253"/>
    </source>
</evidence>
<dbReference type="GO" id="GO:0003677">
    <property type="term" value="F:DNA binding"/>
    <property type="evidence" value="ECO:0007669"/>
    <property type="project" value="UniProtKB-KW"/>
</dbReference>
<feature type="domain" description="HTH CENPB-type" evidence="4">
    <location>
        <begin position="66"/>
        <end position="136"/>
    </location>
</feature>
<comment type="caution">
    <text evidence="5">The sequence shown here is derived from an EMBL/GenBank/DDBJ whole genome shotgun (WGS) entry which is preliminary data.</text>
</comment>
<evidence type="ECO:0000256" key="2">
    <source>
        <dbReference type="ARBA" id="ARBA00023125"/>
    </source>
</evidence>
<comment type="subcellular location">
    <subcellularLocation>
        <location evidence="1">Nucleus</location>
    </subcellularLocation>
</comment>
<dbReference type="GO" id="GO:0005634">
    <property type="term" value="C:nucleus"/>
    <property type="evidence" value="ECO:0007669"/>
    <property type="project" value="UniProtKB-SubCell"/>
</dbReference>
<proteinExistence type="predicted"/>
<reference evidence="5 6" key="1">
    <citation type="submission" date="2024-03" db="EMBL/GenBank/DDBJ databases">
        <title>The genome assembly and annotation of the cricket Gryllus longicercus Weissman &amp; Gray.</title>
        <authorList>
            <person name="Szrajer S."/>
            <person name="Gray D."/>
            <person name="Ylla G."/>
        </authorList>
    </citation>
    <scope>NUCLEOTIDE SEQUENCE [LARGE SCALE GENOMIC DNA]</scope>
    <source>
        <strain evidence="5">DAG 2021-001</strain>
        <tissue evidence="5">Whole body minus gut</tissue>
    </source>
</reference>
<dbReference type="PANTHER" id="PTHR19303">
    <property type="entry name" value="TRANSPOSON"/>
    <property type="match status" value="1"/>
</dbReference>
<sequence>MSGRKRQALSISDKIKILKVTRGRDNKKRVDFAKELGIPASTLNSIISKGKEIEVNARAFGTSSSKIMRIQGGKYLDLEDALLQWFQQYRAEGIPISNPLCEKATEIGLRLDLENVQTSSGWLHKFKLRHEICCKSVCGESGSLNPDAVSA</sequence>
<dbReference type="Pfam" id="PF04218">
    <property type="entry name" value="CENP-B_N"/>
    <property type="match status" value="1"/>
</dbReference>
<evidence type="ECO:0000313" key="5">
    <source>
        <dbReference type="EMBL" id="KAK7871260.1"/>
    </source>
</evidence>
<dbReference type="PANTHER" id="PTHR19303:SF73">
    <property type="entry name" value="PROTEIN PDC2"/>
    <property type="match status" value="1"/>
</dbReference>
<protein>
    <recommendedName>
        <fullName evidence="4">HTH CENPB-type domain-containing protein</fullName>
    </recommendedName>
</protein>
<dbReference type="EMBL" id="JAZDUA010000041">
    <property type="protein sequence ID" value="KAK7871260.1"/>
    <property type="molecule type" value="Genomic_DNA"/>
</dbReference>
<dbReference type="PROSITE" id="PS51253">
    <property type="entry name" value="HTH_CENPB"/>
    <property type="match status" value="1"/>
</dbReference>
<keyword evidence="6" id="KW-1185">Reference proteome</keyword>
<dbReference type="InterPro" id="IPR050863">
    <property type="entry name" value="CenT-Element_Derived"/>
</dbReference>
<evidence type="ECO:0000256" key="1">
    <source>
        <dbReference type="ARBA" id="ARBA00004123"/>
    </source>
</evidence>
<dbReference type="SMART" id="SM00674">
    <property type="entry name" value="CENPB"/>
    <property type="match status" value="1"/>
</dbReference>
<dbReference type="InterPro" id="IPR007889">
    <property type="entry name" value="HTH_Psq"/>
</dbReference>
<keyword evidence="3" id="KW-0539">Nucleus</keyword>
<gene>
    <name evidence="5" type="ORF">R5R35_007547</name>
</gene>
<evidence type="ECO:0000313" key="6">
    <source>
        <dbReference type="Proteomes" id="UP001378592"/>
    </source>
</evidence>
<dbReference type="SUPFAM" id="SSF46689">
    <property type="entry name" value="Homeodomain-like"/>
    <property type="match status" value="2"/>
</dbReference>
<dbReference type="InterPro" id="IPR009057">
    <property type="entry name" value="Homeodomain-like_sf"/>
</dbReference>
<dbReference type="AlphaFoldDB" id="A0AAN9ZEK7"/>
<dbReference type="Proteomes" id="UP001378592">
    <property type="component" value="Unassembled WGS sequence"/>
</dbReference>
<organism evidence="5 6">
    <name type="scientific">Gryllus longicercus</name>
    <dbReference type="NCBI Taxonomy" id="2509291"/>
    <lineage>
        <taxon>Eukaryota</taxon>
        <taxon>Metazoa</taxon>
        <taxon>Ecdysozoa</taxon>
        <taxon>Arthropoda</taxon>
        <taxon>Hexapoda</taxon>
        <taxon>Insecta</taxon>
        <taxon>Pterygota</taxon>
        <taxon>Neoptera</taxon>
        <taxon>Polyneoptera</taxon>
        <taxon>Orthoptera</taxon>
        <taxon>Ensifera</taxon>
        <taxon>Gryllidea</taxon>
        <taxon>Grylloidea</taxon>
        <taxon>Gryllidae</taxon>
        <taxon>Gryllinae</taxon>
        <taxon>Gryllus</taxon>
    </lineage>
</organism>
<accession>A0AAN9ZEK7</accession>